<dbReference type="Pfam" id="PF00114">
    <property type="entry name" value="Pilin"/>
    <property type="match status" value="1"/>
</dbReference>
<gene>
    <name evidence="8" type="ORF">CCR82_06175</name>
</gene>
<evidence type="ECO:0000256" key="1">
    <source>
        <dbReference type="ARBA" id="ARBA00004141"/>
    </source>
</evidence>
<dbReference type="Gene3D" id="3.30.700.10">
    <property type="entry name" value="Glycoprotein, Type 4 Pilin"/>
    <property type="match status" value="1"/>
</dbReference>
<dbReference type="Proteomes" id="UP001296967">
    <property type="component" value="Unassembled WGS sequence"/>
</dbReference>
<evidence type="ECO:0000313" key="8">
    <source>
        <dbReference type="EMBL" id="MBK5930122.1"/>
    </source>
</evidence>
<evidence type="ECO:0000256" key="4">
    <source>
        <dbReference type="ARBA" id="ARBA00022989"/>
    </source>
</evidence>
<keyword evidence="3 6" id="KW-0812">Transmembrane</keyword>
<comment type="caution">
    <text evidence="8">The sequence shown here is derived from an EMBL/GenBank/DDBJ whole genome shotgun (WGS) entry which is preliminary data.</text>
</comment>
<name>A0AAJ0XFW4_HALSE</name>
<accession>A0AAJ0XFW4</accession>
<feature type="transmembrane region" description="Helical" evidence="6">
    <location>
        <begin position="60"/>
        <end position="84"/>
    </location>
</feature>
<evidence type="ECO:0000313" key="9">
    <source>
        <dbReference type="Proteomes" id="UP001296967"/>
    </source>
</evidence>
<evidence type="ECO:0000259" key="7">
    <source>
        <dbReference type="Pfam" id="PF05154"/>
    </source>
</evidence>
<dbReference type="AlphaFoldDB" id="A0AAJ0XFW4"/>
<evidence type="ECO:0000256" key="5">
    <source>
        <dbReference type="ARBA" id="ARBA00023136"/>
    </source>
</evidence>
<reference evidence="8" key="1">
    <citation type="submission" date="2017-05" db="EMBL/GenBank/DDBJ databases">
        <authorList>
            <person name="Imhoff J.F."/>
            <person name="Rahn T."/>
            <person name="Kuenzel S."/>
            <person name="Neulinger S.C."/>
        </authorList>
    </citation>
    <scope>NUCLEOTIDE SEQUENCE</scope>
    <source>
        <strain evidence="8">DSM 4395</strain>
    </source>
</reference>
<dbReference type="InterPro" id="IPR045584">
    <property type="entry name" value="Pilin-like"/>
</dbReference>
<dbReference type="InterPro" id="IPR001082">
    <property type="entry name" value="Pilin"/>
</dbReference>
<dbReference type="GO" id="GO:0016020">
    <property type="term" value="C:membrane"/>
    <property type="evidence" value="ECO:0007669"/>
    <property type="project" value="UniProtKB-SubCell"/>
</dbReference>
<dbReference type="Pfam" id="PF05154">
    <property type="entry name" value="TM2"/>
    <property type="match status" value="1"/>
</dbReference>
<sequence length="238" mass="26246">MQTRCSNCGAPIGIDDKVCGQCNTIQESFRYRSRMGAAAIAFFTGWFGGHRFFLGQWWGLFYLFFFWTYIPAIIAWIEGIVFLATDQVEWNKRHNHGIYVGKEGGTVVVIIFGLILPLVLMVGILAAIAIPSYMEYTQKASISEGLMATAPYKIAVAEYYLNYGDLPRNAAEAGVPAFQPTDTVSNVEVRNGSVYVKMADSGITGHIILKPQATDSGISWSCTESTLEPSRLLPSSCR</sequence>
<protein>
    <recommendedName>
        <fullName evidence="7">TM2 domain-containing protein</fullName>
    </recommendedName>
</protein>
<feature type="transmembrane region" description="Helical" evidence="6">
    <location>
        <begin position="105"/>
        <end position="130"/>
    </location>
</feature>
<dbReference type="RefSeq" id="WP_242513302.1">
    <property type="nucleotide sequence ID" value="NZ_NHSF01000042.1"/>
</dbReference>
<keyword evidence="9" id="KW-1185">Reference proteome</keyword>
<reference evidence="8" key="2">
    <citation type="journal article" date="2020" name="Microorganisms">
        <title>Osmotic Adaptation and Compatible Solute Biosynthesis of Phototrophic Bacteria as Revealed from Genome Analyses.</title>
        <authorList>
            <person name="Imhoff J.F."/>
            <person name="Rahn T."/>
            <person name="Kunzel S."/>
            <person name="Keller A."/>
            <person name="Neulinger S.C."/>
        </authorList>
    </citation>
    <scope>NUCLEOTIDE SEQUENCE</scope>
    <source>
        <strain evidence="8">DSM 4395</strain>
    </source>
</reference>
<dbReference type="InterPro" id="IPR007829">
    <property type="entry name" value="TM2"/>
</dbReference>
<evidence type="ECO:0000256" key="2">
    <source>
        <dbReference type="ARBA" id="ARBA00005233"/>
    </source>
</evidence>
<keyword evidence="4 6" id="KW-1133">Transmembrane helix</keyword>
<dbReference type="GO" id="GO:0007155">
    <property type="term" value="P:cell adhesion"/>
    <property type="evidence" value="ECO:0007669"/>
    <property type="project" value="InterPro"/>
</dbReference>
<evidence type="ECO:0000256" key="3">
    <source>
        <dbReference type="ARBA" id="ARBA00022692"/>
    </source>
</evidence>
<dbReference type="SUPFAM" id="SSF54523">
    <property type="entry name" value="Pili subunits"/>
    <property type="match status" value="1"/>
</dbReference>
<evidence type="ECO:0000256" key="6">
    <source>
        <dbReference type="SAM" id="Phobius"/>
    </source>
</evidence>
<dbReference type="EMBL" id="NHSF01000042">
    <property type="protein sequence ID" value="MBK5930122.1"/>
    <property type="molecule type" value="Genomic_DNA"/>
</dbReference>
<feature type="domain" description="TM2" evidence="7">
    <location>
        <begin position="33"/>
        <end position="80"/>
    </location>
</feature>
<organism evidence="8 9">
    <name type="scientific">Halochromatium salexigens</name>
    <name type="common">Chromatium salexigens</name>
    <dbReference type="NCBI Taxonomy" id="49447"/>
    <lineage>
        <taxon>Bacteria</taxon>
        <taxon>Pseudomonadati</taxon>
        <taxon>Pseudomonadota</taxon>
        <taxon>Gammaproteobacteria</taxon>
        <taxon>Chromatiales</taxon>
        <taxon>Chromatiaceae</taxon>
        <taxon>Halochromatium</taxon>
    </lineage>
</organism>
<keyword evidence="5 6" id="KW-0472">Membrane</keyword>
<dbReference type="GO" id="GO:0009289">
    <property type="term" value="C:pilus"/>
    <property type="evidence" value="ECO:0007669"/>
    <property type="project" value="InterPro"/>
</dbReference>
<comment type="similarity">
    <text evidence="2">Belongs to the N-Me-Phe pilin family.</text>
</comment>
<comment type="subcellular location">
    <subcellularLocation>
        <location evidence="1">Membrane</location>
        <topology evidence="1">Multi-pass membrane protein</topology>
    </subcellularLocation>
</comment>
<feature type="transmembrane region" description="Helical" evidence="6">
    <location>
        <begin position="35"/>
        <end position="54"/>
    </location>
</feature>
<proteinExistence type="inferred from homology"/>